<dbReference type="AlphaFoldDB" id="A0A3N2PJA7"/>
<name>A0A3N2PJA7_SODAK</name>
<reference evidence="2 3" key="1">
    <citation type="journal article" date="2018" name="Mol. Ecol.">
        <title>The obligate alkalophilic soda-lake fungus Sodiomyces alkalinus has shifted to a protein diet.</title>
        <authorList>
            <person name="Grum-Grzhimaylo A.A."/>
            <person name="Falkoski D.L."/>
            <person name="van den Heuvel J."/>
            <person name="Valero-Jimenez C.A."/>
            <person name="Min B."/>
            <person name="Choi I.G."/>
            <person name="Lipzen A."/>
            <person name="Daum C.G."/>
            <person name="Aanen D.K."/>
            <person name="Tsang A."/>
            <person name="Henrissat B."/>
            <person name="Bilanenko E.N."/>
            <person name="de Vries R.P."/>
            <person name="van Kan J.A.L."/>
            <person name="Grigoriev I.V."/>
            <person name="Debets A.J.M."/>
        </authorList>
    </citation>
    <scope>NUCLEOTIDE SEQUENCE [LARGE SCALE GENOMIC DNA]</scope>
    <source>
        <strain evidence="2 3">F11</strain>
    </source>
</reference>
<feature type="region of interest" description="Disordered" evidence="1">
    <location>
        <begin position="1"/>
        <end position="114"/>
    </location>
</feature>
<feature type="compositionally biased region" description="Low complexity" evidence="1">
    <location>
        <begin position="18"/>
        <end position="28"/>
    </location>
</feature>
<feature type="region of interest" description="Disordered" evidence="1">
    <location>
        <begin position="134"/>
        <end position="163"/>
    </location>
</feature>
<keyword evidence="3" id="KW-1185">Reference proteome</keyword>
<feature type="compositionally biased region" description="Polar residues" evidence="1">
    <location>
        <begin position="44"/>
        <end position="55"/>
    </location>
</feature>
<feature type="compositionally biased region" description="Polar residues" evidence="1">
    <location>
        <begin position="95"/>
        <end position="114"/>
    </location>
</feature>
<dbReference type="Proteomes" id="UP000272025">
    <property type="component" value="Unassembled WGS sequence"/>
</dbReference>
<sequence length="322" mass="34484">MSDPPRDGSAKGKHKLSDSAADSDLSDSWYPREQSRDHRGDPSSLASRIQASASSLLHPEALARGLPDRAEGSSSDKVEATSSTLTSLHKGETSFARSGSSRANEATLSEVSTLGSTAGLGQYVRFLGAQGKAPWVRPSPSSLTTAASAQNANNTGAQKPTTHSDFAQQIARDGAQVAELLASPDPEDAGGDADDVSTALSPQEVTDLRRAFFGANSVDSTEGTRLTSDWHTLLNFQPDFLLEDRSDSIYAHFGVRTVAEADALWLDKWKVVLTNYNDEVWGALEPLAQEARKELGKAGNEQPGRKALSRLRQILAHIRDSK</sequence>
<evidence type="ECO:0000313" key="2">
    <source>
        <dbReference type="EMBL" id="ROT34617.1"/>
    </source>
</evidence>
<feature type="compositionally biased region" description="Low complexity" evidence="1">
    <location>
        <begin position="138"/>
        <end position="157"/>
    </location>
</feature>
<organism evidence="2 3">
    <name type="scientific">Sodiomyces alkalinus (strain CBS 110278 / VKM F-3762 / F11)</name>
    <name type="common">Alkaliphilic filamentous fungus</name>
    <dbReference type="NCBI Taxonomy" id="1314773"/>
    <lineage>
        <taxon>Eukaryota</taxon>
        <taxon>Fungi</taxon>
        <taxon>Dikarya</taxon>
        <taxon>Ascomycota</taxon>
        <taxon>Pezizomycotina</taxon>
        <taxon>Sordariomycetes</taxon>
        <taxon>Hypocreomycetidae</taxon>
        <taxon>Glomerellales</taxon>
        <taxon>Plectosphaerellaceae</taxon>
        <taxon>Sodiomyces</taxon>
    </lineage>
</organism>
<gene>
    <name evidence="2" type="ORF">SODALDRAFT_321436</name>
</gene>
<dbReference type="STRING" id="1314773.A0A3N2PJA7"/>
<dbReference type="EMBL" id="ML119067">
    <property type="protein sequence ID" value="ROT34617.1"/>
    <property type="molecule type" value="Genomic_DNA"/>
</dbReference>
<dbReference type="GeneID" id="39578100"/>
<dbReference type="RefSeq" id="XP_028462423.1">
    <property type="nucleotide sequence ID" value="XM_028609622.1"/>
</dbReference>
<evidence type="ECO:0000313" key="3">
    <source>
        <dbReference type="Proteomes" id="UP000272025"/>
    </source>
</evidence>
<dbReference type="OrthoDB" id="5337545at2759"/>
<accession>A0A3N2PJA7</accession>
<feature type="compositionally biased region" description="Basic and acidic residues" evidence="1">
    <location>
        <begin position="1"/>
        <end position="10"/>
    </location>
</feature>
<evidence type="ECO:0000256" key="1">
    <source>
        <dbReference type="SAM" id="MobiDB-lite"/>
    </source>
</evidence>
<feature type="compositionally biased region" description="Basic and acidic residues" evidence="1">
    <location>
        <begin position="66"/>
        <end position="79"/>
    </location>
</feature>
<proteinExistence type="predicted"/>
<protein>
    <submittedName>
        <fullName evidence="2">Uncharacterized protein</fullName>
    </submittedName>
</protein>